<protein>
    <submittedName>
        <fullName evidence="1">Uncharacterized protein</fullName>
    </submittedName>
</protein>
<accession>A0A1L2CVM1</accession>
<keyword evidence="2" id="KW-1185">Reference proteome</keyword>
<dbReference type="Proteomes" id="UP000223891">
    <property type="component" value="Segment"/>
</dbReference>
<organism evidence="1 2">
    <name type="scientific">Pectobacterium phage vB_PcaM_CBB</name>
    <dbReference type="NCBI Taxonomy" id="2772511"/>
    <lineage>
        <taxon>Viruses</taxon>
        <taxon>Duplodnaviria</taxon>
        <taxon>Heunggongvirae</taxon>
        <taxon>Uroviricota</taxon>
        <taxon>Caudoviricetes</taxon>
        <taxon>Mimasvirus</taxon>
        <taxon>Mimasvirus CBB</taxon>
    </lineage>
</organism>
<reference evidence="2" key="1">
    <citation type="submission" date="2016-01" db="EMBL/GenBank/DDBJ databases">
        <title>Isolation and Characterization of Enterobacteria phage CBB.</title>
        <authorList>
            <person name="Buttimer C.T.H."/>
            <person name="Hendrix H."/>
            <person name="Alexandre H."/>
            <person name="O'Mahony J."/>
            <person name="Lavigne R."/>
            <person name="Coffey A."/>
        </authorList>
    </citation>
    <scope>NUCLEOTIDE SEQUENCE [LARGE SCALE GENOMIC DNA]</scope>
</reference>
<proteinExistence type="predicted"/>
<dbReference type="EMBL" id="KU574722">
    <property type="protein sequence ID" value="AMM44068.1"/>
    <property type="molecule type" value="Genomic_DNA"/>
</dbReference>
<sequence length="39" mass="3961">MLKPIILLIVVLGIGAAGGYTYGTKHPTMGDCVNSVIGS</sequence>
<evidence type="ECO:0000313" key="2">
    <source>
        <dbReference type="Proteomes" id="UP000223891"/>
    </source>
</evidence>
<gene>
    <name evidence="1" type="ORF">CBB_505</name>
</gene>
<name>A0A1L2CVM1_9CAUD</name>
<evidence type="ECO:0000313" key="1">
    <source>
        <dbReference type="EMBL" id="AMM44068.1"/>
    </source>
</evidence>